<keyword evidence="3" id="KW-1185">Reference proteome</keyword>
<dbReference type="SUPFAM" id="SSF47923">
    <property type="entry name" value="Ypt/Rab-GAP domain of gyp1p"/>
    <property type="match status" value="2"/>
</dbReference>
<accession>A0A1R2D320</accession>
<dbReference type="GO" id="GO:0005096">
    <property type="term" value="F:GTPase activator activity"/>
    <property type="evidence" value="ECO:0007669"/>
    <property type="project" value="TreeGrafter"/>
</dbReference>
<dbReference type="AlphaFoldDB" id="A0A1R2D320"/>
<evidence type="ECO:0000259" key="1">
    <source>
        <dbReference type="PROSITE" id="PS50086"/>
    </source>
</evidence>
<dbReference type="SMART" id="SM00164">
    <property type="entry name" value="TBC"/>
    <property type="match status" value="1"/>
</dbReference>
<protein>
    <recommendedName>
        <fullName evidence="1">Rab-GAP TBC domain-containing protein</fullName>
    </recommendedName>
</protein>
<organism evidence="2 3">
    <name type="scientific">Stentor coeruleus</name>
    <dbReference type="NCBI Taxonomy" id="5963"/>
    <lineage>
        <taxon>Eukaryota</taxon>
        <taxon>Sar</taxon>
        <taxon>Alveolata</taxon>
        <taxon>Ciliophora</taxon>
        <taxon>Postciliodesmatophora</taxon>
        <taxon>Heterotrichea</taxon>
        <taxon>Heterotrichida</taxon>
        <taxon>Stentoridae</taxon>
        <taxon>Stentor</taxon>
    </lineage>
</organism>
<dbReference type="EMBL" id="MPUH01000010">
    <property type="protein sequence ID" value="OMJ95606.1"/>
    <property type="molecule type" value="Genomic_DNA"/>
</dbReference>
<gene>
    <name evidence="2" type="ORF">SteCoe_1033</name>
</gene>
<dbReference type="Gene3D" id="1.10.8.270">
    <property type="entry name" value="putative rabgap domain of human tbc1 domain family member 14 like domains"/>
    <property type="match status" value="1"/>
</dbReference>
<dbReference type="GO" id="GO:0031267">
    <property type="term" value="F:small GTPase binding"/>
    <property type="evidence" value="ECO:0007669"/>
    <property type="project" value="TreeGrafter"/>
</dbReference>
<dbReference type="PANTHER" id="PTHR47219:SF9">
    <property type="entry name" value="GTPASE ACTIVATING PROTEIN AND CENTROSOME-ASSOCIATED, ISOFORM B"/>
    <property type="match status" value="1"/>
</dbReference>
<dbReference type="Gene3D" id="1.10.472.80">
    <property type="entry name" value="Ypt/Rab-GAP domain of gyp1p, domain 3"/>
    <property type="match status" value="1"/>
</dbReference>
<dbReference type="InterPro" id="IPR000195">
    <property type="entry name" value="Rab-GAP-TBC_dom"/>
</dbReference>
<dbReference type="Pfam" id="PF00566">
    <property type="entry name" value="RabGAP-TBC"/>
    <property type="match status" value="1"/>
</dbReference>
<dbReference type="PROSITE" id="PS50086">
    <property type="entry name" value="TBC_RABGAP"/>
    <property type="match status" value="1"/>
</dbReference>
<dbReference type="OrthoDB" id="295078at2759"/>
<feature type="domain" description="Rab-GAP TBC" evidence="1">
    <location>
        <begin position="83"/>
        <end position="269"/>
    </location>
</feature>
<dbReference type="InterPro" id="IPR050302">
    <property type="entry name" value="Rab_GAP_TBC_domain"/>
</dbReference>
<proteinExistence type="predicted"/>
<evidence type="ECO:0000313" key="3">
    <source>
        <dbReference type="Proteomes" id="UP000187209"/>
    </source>
</evidence>
<sequence>MGCGNIFNKFYKTITSKKNIIYDFSFPYEKDAGIGTYLLEENCFHNTNWEKILNRPKLSILPSEILASDLKSCSKIRKLMIRGPLNNHRWELWKTFFNIKSFPSYQSLPIIQNASSDIILKDLGRTFPNLSYFDKEKYGHYGQNALYRILSKFSTKYPKVGYCQGMNYIVGFLLIVSGSKEEEVFLLFTKLCEEFNLFEVFSEDMREIKKNMWVFDKIFQKKFKELYFHFIEEEVTNDMWVFKWFLSIFTTCLPINGIVRVWDYIIVKGLKGLYQIALGIVSLLQSDLIKSDLAEILVVFNKLVNTEISAKSIIKSAQKMKIKRHKIEKYRKNYDKKHGNIFYYTAQTIIITPSIPIKPQKENLVIEEITETLNELPPFKKSKSGFNTPIRTLLSHKFKPFDYYKMGRISFIEERSQNEDEIVDPKQFLDELVNENAPGDSFIIQVFGNNK</sequence>
<dbReference type="PANTHER" id="PTHR47219">
    <property type="entry name" value="RAB GTPASE-ACTIVATING PROTEIN 1-LIKE"/>
    <property type="match status" value="1"/>
</dbReference>
<dbReference type="Proteomes" id="UP000187209">
    <property type="component" value="Unassembled WGS sequence"/>
</dbReference>
<reference evidence="2 3" key="1">
    <citation type="submission" date="2016-11" db="EMBL/GenBank/DDBJ databases">
        <title>The macronuclear genome of Stentor coeruleus: a giant cell with tiny introns.</title>
        <authorList>
            <person name="Slabodnick M."/>
            <person name="Ruby J.G."/>
            <person name="Reiff S.B."/>
            <person name="Swart E.C."/>
            <person name="Gosai S."/>
            <person name="Prabakaran S."/>
            <person name="Witkowska E."/>
            <person name="Larue G.E."/>
            <person name="Fisher S."/>
            <person name="Freeman R.M."/>
            <person name="Gunawardena J."/>
            <person name="Chu W."/>
            <person name="Stover N.A."/>
            <person name="Gregory B.D."/>
            <person name="Nowacki M."/>
            <person name="Derisi J."/>
            <person name="Roy S.W."/>
            <person name="Marshall W.F."/>
            <person name="Sood P."/>
        </authorList>
    </citation>
    <scope>NUCLEOTIDE SEQUENCE [LARGE SCALE GENOMIC DNA]</scope>
    <source>
        <strain evidence="2">WM001</strain>
    </source>
</reference>
<comment type="caution">
    <text evidence="2">The sequence shown here is derived from an EMBL/GenBank/DDBJ whole genome shotgun (WGS) entry which is preliminary data.</text>
</comment>
<evidence type="ECO:0000313" key="2">
    <source>
        <dbReference type="EMBL" id="OMJ95606.1"/>
    </source>
</evidence>
<dbReference type="InterPro" id="IPR035969">
    <property type="entry name" value="Rab-GAP_TBC_sf"/>
</dbReference>
<name>A0A1R2D320_9CILI</name>